<dbReference type="InterPro" id="IPR013249">
    <property type="entry name" value="RNA_pol_sigma70_r4_t2"/>
</dbReference>
<dbReference type="PANTHER" id="PTHR43133:SF25">
    <property type="entry name" value="RNA POLYMERASE SIGMA FACTOR RFAY-RELATED"/>
    <property type="match status" value="1"/>
</dbReference>
<evidence type="ECO:0000256" key="2">
    <source>
        <dbReference type="ARBA" id="ARBA00023015"/>
    </source>
</evidence>
<keyword evidence="4" id="KW-0804">Transcription</keyword>
<dbReference type="InterPro" id="IPR013324">
    <property type="entry name" value="RNA_pol_sigma_r3/r4-like"/>
</dbReference>
<dbReference type="InterPro" id="IPR000792">
    <property type="entry name" value="Tscrpt_reg_LuxR_C"/>
</dbReference>
<feature type="region of interest" description="Disordered" evidence="5">
    <location>
        <begin position="1"/>
        <end position="25"/>
    </location>
</feature>
<evidence type="ECO:0000256" key="4">
    <source>
        <dbReference type="ARBA" id="ARBA00023163"/>
    </source>
</evidence>
<proteinExistence type="inferred from homology"/>
<sequence length="283" mass="32390">MTGLMEQRSSVASMSQTHSPEVVPRPFFQKQPRRGWGAEAGPWKTEKKISGTIPQRCVWMGEATEDPSFLMIWTATNPGWHALTVREIQVQPDARVSAPVQTRSTDEQLRLERLLPSFEPGLLEVARNLCGDPSEAKDLVQDTFERALRSTERPPTEERLRAWLFTILRNLFLDRCRRLRARAEREEPLEPEVVESCSAPEPGPEPGWSTITTDQLRTALGGLKEDFRRVYEMHELEGRTYEEIARQLQIARPTVGTRLVRARQKLRELLAPLIRGEAEVSRD</sequence>
<name>A0ABY9WNW7_9BACT</name>
<evidence type="ECO:0000259" key="6">
    <source>
        <dbReference type="PROSITE" id="PS00622"/>
    </source>
</evidence>
<dbReference type="NCBIfam" id="TIGR02937">
    <property type="entry name" value="sigma70-ECF"/>
    <property type="match status" value="1"/>
</dbReference>
<evidence type="ECO:0000256" key="1">
    <source>
        <dbReference type="ARBA" id="ARBA00010641"/>
    </source>
</evidence>
<keyword evidence="3" id="KW-0731">Sigma factor</keyword>
<dbReference type="InterPro" id="IPR036388">
    <property type="entry name" value="WH-like_DNA-bd_sf"/>
</dbReference>
<organism evidence="7 8">
    <name type="scientific">Archangium minus</name>
    <dbReference type="NCBI Taxonomy" id="83450"/>
    <lineage>
        <taxon>Bacteria</taxon>
        <taxon>Pseudomonadati</taxon>
        <taxon>Myxococcota</taxon>
        <taxon>Myxococcia</taxon>
        <taxon>Myxococcales</taxon>
        <taxon>Cystobacterineae</taxon>
        <taxon>Archangiaceae</taxon>
        <taxon>Archangium</taxon>
    </lineage>
</organism>
<dbReference type="PANTHER" id="PTHR43133">
    <property type="entry name" value="RNA POLYMERASE ECF-TYPE SIGMA FACTO"/>
    <property type="match status" value="1"/>
</dbReference>
<dbReference type="Proteomes" id="UP001611383">
    <property type="component" value="Chromosome"/>
</dbReference>
<protein>
    <submittedName>
        <fullName evidence="7">RNA polymerase sigma factor</fullName>
    </submittedName>
</protein>
<dbReference type="Pfam" id="PF08281">
    <property type="entry name" value="Sigma70_r4_2"/>
    <property type="match status" value="1"/>
</dbReference>
<feature type="compositionally biased region" description="Polar residues" evidence="5">
    <location>
        <begin position="7"/>
        <end position="19"/>
    </location>
</feature>
<gene>
    <name evidence="7" type="ORF">F0U60_10290</name>
</gene>
<dbReference type="InterPro" id="IPR014284">
    <property type="entry name" value="RNA_pol_sigma-70_dom"/>
</dbReference>
<dbReference type="InterPro" id="IPR007627">
    <property type="entry name" value="RNA_pol_sigma70_r2"/>
</dbReference>
<accession>A0ABY9WNW7</accession>
<evidence type="ECO:0000256" key="5">
    <source>
        <dbReference type="SAM" id="MobiDB-lite"/>
    </source>
</evidence>
<dbReference type="Gene3D" id="1.10.10.10">
    <property type="entry name" value="Winged helix-like DNA-binding domain superfamily/Winged helix DNA-binding domain"/>
    <property type="match status" value="1"/>
</dbReference>
<dbReference type="Gene3D" id="1.10.1740.10">
    <property type="match status" value="1"/>
</dbReference>
<keyword evidence="2" id="KW-0805">Transcription regulation</keyword>
<reference evidence="7 8" key="1">
    <citation type="submission" date="2019-08" db="EMBL/GenBank/DDBJ databases">
        <title>Archangium and Cystobacter genomes.</title>
        <authorList>
            <person name="Chen I.-C.K."/>
            <person name="Wielgoss S."/>
        </authorList>
    </citation>
    <scope>NUCLEOTIDE SEQUENCE [LARGE SCALE GENOMIC DNA]</scope>
    <source>
        <strain evidence="7 8">Cbm 6</strain>
    </source>
</reference>
<evidence type="ECO:0000313" key="8">
    <source>
        <dbReference type="Proteomes" id="UP001611383"/>
    </source>
</evidence>
<dbReference type="EMBL" id="CP043494">
    <property type="protein sequence ID" value="WNG44456.1"/>
    <property type="molecule type" value="Genomic_DNA"/>
</dbReference>
<dbReference type="InterPro" id="IPR039425">
    <property type="entry name" value="RNA_pol_sigma-70-like"/>
</dbReference>
<comment type="similarity">
    <text evidence="1">Belongs to the sigma-70 factor family. ECF subfamily.</text>
</comment>
<keyword evidence="8" id="KW-1185">Reference proteome</keyword>
<dbReference type="InterPro" id="IPR013325">
    <property type="entry name" value="RNA_pol_sigma_r2"/>
</dbReference>
<evidence type="ECO:0000256" key="3">
    <source>
        <dbReference type="ARBA" id="ARBA00023082"/>
    </source>
</evidence>
<dbReference type="SUPFAM" id="SSF88946">
    <property type="entry name" value="Sigma2 domain of RNA polymerase sigma factors"/>
    <property type="match status" value="1"/>
</dbReference>
<evidence type="ECO:0000313" key="7">
    <source>
        <dbReference type="EMBL" id="WNG44456.1"/>
    </source>
</evidence>
<dbReference type="CDD" id="cd06171">
    <property type="entry name" value="Sigma70_r4"/>
    <property type="match status" value="1"/>
</dbReference>
<dbReference type="SUPFAM" id="SSF88659">
    <property type="entry name" value="Sigma3 and sigma4 domains of RNA polymerase sigma factors"/>
    <property type="match status" value="1"/>
</dbReference>
<feature type="domain" description="HTH luxR-type" evidence="6">
    <location>
        <begin position="238"/>
        <end position="265"/>
    </location>
</feature>
<dbReference type="Pfam" id="PF04542">
    <property type="entry name" value="Sigma70_r2"/>
    <property type="match status" value="1"/>
</dbReference>
<dbReference type="PROSITE" id="PS00622">
    <property type="entry name" value="HTH_LUXR_1"/>
    <property type="match status" value="1"/>
</dbReference>